<keyword evidence="6" id="KW-1185">Reference proteome</keyword>
<feature type="compositionally biased region" description="Gly residues" evidence="3">
    <location>
        <begin position="919"/>
        <end position="931"/>
    </location>
</feature>
<feature type="compositionally biased region" description="Acidic residues" evidence="3">
    <location>
        <begin position="973"/>
        <end position="990"/>
    </location>
</feature>
<feature type="region of interest" description="Disordered" evidence="3">
    <location>
        <begin position="964"/>
        <end position="1002"/>
    </location>
</feature>
<dbReference type="EMBL" id="JAEHOC010000010">
    <property type="protein sequence ID" value="KAG2437973.1"/>
    <property type="molecule type" value="Genomic_DNA"/>
</dbReference>
<dbReference type="AlphaFoldDB" id="A0A835T7Y9"/>
<proteinExistence type="predicted"/>
<dbReference type="GO" id="GO:0005096">
    <property type="term" value="F:GTPase activator activity"/>
    <property type="evidence" value="ECO:0007669"/>
    <property type="project" value="UniProtKB-KW"/>
</dbReference>
<evidence type="ECO:0000256" key="3">
    <source>
        <dbReference type="SAM" id="MobiDB-lite"/>
    </source>
</evidence>
<comment type="subcellular location">
    <subcellularLocation>
        <location evidence="1">Cytoplasm</location>
        <location evidence="1">Cytoskeleton</location>
        <location evidence="1">Cilium axoneme</location>
    </subcellularLocation>
</comment>
<sequence length="1002" mass="107030">MARRTNRVLPLVGNGQLKPEERASAWTALLVRSPGAPGDVVSPCLLVDALALAEGEAADRYTQRGGTEPWEHTVRRIAMDAERISHDGQLLRGASRPAGINRLRRILTAYALTDCEVGYCQGMTDLAAPFLELFTDDQEAFTVFRGLMARVRGQFLCGMADMQRQLRLLGEVLGRLDGRLHRHLVAIGAGSYVFAFQMLLLQLRREVPWEDVFVLWETMWARQARLAGALPPPAATAGRGDAPVAEAEAAQAASLQRQQQALPAQQRPAGVDLRVFVVAAALCEQRTALLACASLEQVVQVRGWGLCGGSWRLAWRSSVTRSPQEPATYDAQHCGECGLVEDELQAAIFGDVFSRRLAGCRLACRELQELHDRAITHVRLRSPSQQLLEQAGLASPIAKFTGCKRLSVEVPGSGQSSSLVLGANADASGIDPVSAALAGTTLQARLRITRLSVRSVRSWEIEEIDRVRVAEAVVAQLPALEELELRYGDGSHSSYSRYRQAGRQPQGGICSILGGLPALRRLTLWHTTKAELAGLGALAVCWPQLQELALPMPLTSDSADTTSATEIMSAALNSLAQLKQLERLTLRSNSSSDVCGSGGQQLLTSLLASQRQPKLRTLVLLDAYDDAPMAEVDFAPGMCAQGPQPAGWGMSRIQLHIERMGGDGSLSASPLLAAVDNLRQLSIPQLVIRNRSSTWRLARAELEPEAALPRLLARCARVEVDRLPSVWNPGLYGGLSQTAGQLSAIRLMGLPRELELQHGTWLCRGAVLGTGVTAPAAAAASAPPAQVPSAQELVCLVQQLHLGGTGGGRSSKGGDGGGPMLHLDTARPEEVLQEAAERLWAEAVHASAAGVLLLDCWDEEAQALAAQVPAAGGATAFRAGVVPMDVVEVPTSALKSRVFQVLMDMWARSGALGAAGGGAGGTVSGGGGGGSSSRTGGAQPQGASRVSEDVLGRLQQLLDLDVRVRRPWSEAERDQEDSDDDRNDDDDDDYLTNSDNYEYGSD</sequence>
<protein>
    <recommendedName>
        <fullName evidence="4">Rab-GAP TBC domain-containing protein</fullName>
    </recommendedName>
</protein>
<dbReference type="Proteomes" id="UP000650467">
    <property type="component" value="Unassembled WGS sequence"/>
</dbReference>
<dbReference type="InterPro" id="IPR000195">
    <property type="entry name" value="Rab-GAP-TBC_dom"/>
</dbReference>
<evidence type="ECO:0000313" key="5">
    <source>
        <dbReference type="EMBL" id="KAG2437973.1"/>
    </source>
</evidence>
<dbReference type="InterPro" id="IPR035969">
    <property type="entry name" value="Rab-GAP_TBC_sf"/>
</dbReference>
<dbReference type="SMART" id="SM00164">
    <property type="entry name" value="TBC"/>
    <property type="match status" value="1"/>
</dbReference>
<dbReference type="InterPro" id="IPR032675">
    <property type="entry name" value="LRR_dom_sf"/>
</dbReference>
<dbReference type="GO" id="GO:0005930">
    <property type="term" value="C:axoneme"/>
    <property type="evidence" value="ECO:0007669"/>
    <property type="project" value="UniProtKB-SubCell"/>
</dbReference>
<feature type="domain" description="Rab-GAP TBC" evidence="4">
    <location>
        <begin position="16"/>
        <end position="223"/>
    </location>
</feature>
<dbReference type="PANTHER" id="PTHR22957:SF502">
    <property type="entry name" value="SMALL G PROTEIN SIGNALING MODULATOR 2-RELATED"/>
    <property type="match status" value="1"/>
</dbReference>
<gene>
    <name evidence="5" type="ORF">HXX76_005588</name>
</gene>
<dbReference type="SUPFAM" id="SSF47923">
    <property type="entry name" value="Ypt/Rab-GAP domain of gyp1p"/>
    <property type="match status" value="2"/>
</dbReference>
<dbReference type="SUPFAM" id="SSF52047">
    <property type="entry name" value="RNI-like"/>
    <property type="match status" value="1"/>
</dbReference>
<dbReference type="Pfam" id="PF00566">
    <property type="entry name" value="RabGAP-TBC"/>
    <property type="match status" value="1"/>
</dbReference>
<dbReference type="FunFam" id="1.10.8.270:FF:000074">
    <property type="entry name" value="TBC domain containing protein"/>
    <property type="match status" value="1"/>
</dbReference>
<dbReference type="OrthoDB" id="10264062at2759"/>
<keyword evidence="2" id="KW-0343">GTPase activation</keyword>
<name>A0A835T7Y9_CHLIN</name>
<comment type="caution">
    <text evidence="5">The sequence shown here is derived from an EMBL/GenBank/DDBJ whole genome shotgun (WGS) entry which is preliminary data.</text>
</comment>
<evidence type="ECO:0000256" key="2">
    <source>
        <dbReference type="ARBA" id="ARBA00022468"/>
    </source>
</evidence>
<evidence type="ECO:0000313" key="6">
    <source>
        <dbReference type="Proteomes" id="UP000650467"/>
    </source>
</evidence>
<organism evidence="5 6">
    <name type="scientific">Chlamydomonas incerta</name>
    <dbReference type="NCBI Taxonomy" id="51695"/>
    <lineage>
        <taxon>Eukaryota</taxon>
        <taxon>Viridiplantae</taxon>
        <taxon>Chlorophyta</taxon>
        <taxon>core chlorophytes</taxon>
        <taxon>Chlorophyceae</taxon>
        <taxon>CS clade</taxon>
        <taxon>Chlamydomonadales</taxon>
        <taxon>Chlamydomonadaceae</taxon>
        <taxon>Chlamydomonas</taxon>
    </lineage>
</organism>
<evidence type="ECO:0000259" key="4">
    <source>
        <dbReference type="PROSITE" id="PS50086"/>
    </source>
</evidence>
<dbReference type="Gene3D" id="1.10.472.80">
    <property type="entry name" value="Ypt/Rab-GAP domain of gyp1p, domain 3"/>
    <property type="match status" value="1"/>
</dbReference>
<feature type="region of interest" description="Disordered" evidence="3">
    <location>
        <begin position="919"/>
        <end position="946"/>
    </location>
</feature>
<accession>A0A835T7Y9</accession>
<reference evidence="5" key="1">
    <citation type="journal article" date="2020" name="bioRxiv">
        <title>Comparative genomics of Chlamydomonas.</title>
        <authorList>
            <person name="Craig R.J."/>
            <person name="Hasan A.R."/>
            <person name="Ness R.W."/>
            <person name="Keightley P.D."/>
        </authorList>
    </citation>
    <scope>NUCLEOTIDE SEQUENCE</scope>
    <source>
        <strain evidence="5">SAG 7.73</strain>
    </source>
</reference>
<dbReference type="PROSITE" id="PS50086">
    <property type="entry name" value="TBC_RABGAP"/>
    <property type="match status" value="1"/>
</dbReference>
<dbReference type="Gene3D" id="3.80.10.10">
    <property type="entry name" value="Ribonuclease Inhibitor"/>
    <property type="match status" value="1"/>
</dbReference>
<dbReference type="Gene3D" id="1.10.8.270">
    <property type="entry name" value="putative rabgap domain of human tbc1 domain family member 14 like domains"/>
    <property type="match status" value="1"/>
</dbReference>
<dbReference type="PANTHER" id="PTHR22957">
    <property type="entry name" value="TBC1 DOMAIN FAMILY MEMBER GTPASE-ACTIVATING PROTEIN"/>
    <property type="match status" value="1"/>
</dbReference>
<evidence type="ECO:0000256" key="1">
    <source>
        <dbReference type="ARBA" id="ARBA00004430"/>
    </source>
</evidence>